<evidence type="ECO:0000256" key="1">
    <source>
        <dbReference type="SAM" id="Phobius"/>
    </source>
</evidence>
<feature type="transmembrane region" description="Helical" evidence="1">
    <location>
        <begin position="6"/>
        <end position="24"/>
    </location>
</feature>
<dbReference type="Proteomes" id="UP000201970">
    <property type="component" value="Segment"/>
</dbReference>
<gene>
    <name evidence="2" type="ORF">CPT_Margaery16</name>
</gene>
<protein>
    <submittedName>
        <fullName evidence="2">Uncharacterized protein</fullName>
    </submittedName>
</protein>
<feature type="transmembrane region" description="Helical" evidence="1">
    <location>
        <begin position="31"/>
        <end position="53"/>
    </location>
</feature>
<dbReference type="GeneID" id="26647200"/>
<sequence>MFEFLIIFSLWVFANFVYLAIHNFKIPEWDYGIYFFCNAPFITCFIVAIGNWFNK</sequence>
<dbReference type="RefSeq" id="YP_009194831.1">
    <property type="nucleotide sequence ID" value="NC_028755.1"/>
</dbReference>
<dbReference type="KEGG" id="vg:26647200"/>
<accession>A0A0M4RSQ6</accession>
<dbReference type="EMBL" id="KT381880">
    <property type="protein sequence ID" value="ALF01705.1"/>
    <property type="molecule type" value="Genomic_DNA"/>
</dbReference>
<proteinExistence type="predicted"/>
<reference evidence="2 3" key="1">
    <citation type="submission" date="2015-08" db="EMBL/GenBank/DDBJ databases">
        <title>The Complete Genome of Citrobacter freundii Myophage Margaery.</title>
        <authorList>
            <person name="Yi D."/>
            <person name="Cadungog J.N."/>
            <person name="Cahill J.L."/>
            <person name="Rasche E.S."/>
            <person name="Everett G.F.K."/>
        </authorList>
    </citation>
    <scope>NUCLEOTIDE SEQUENCE [LARGE SCALE GENOMIC DNA]</scope>
</reference>
<keyword evidence="1" id="KW-1133">Transmembrane helix</keyword>
<evidence type="ECO:0000313" key="2">
    <source>
        <dbReference type="EMBL" id="ALF01705.1"/>
    </source>
</evidence>
<name>A0A0M4RSQ6_9CAUD</name>
<organism evidence="2 3">
    <name type="scientific">Citrobacter phage Margaery</name>
    <dbReference type="NCBI Taxonomy" id="1701810"/>
    <lineage>
        <taxon>Viruses</taxon>
        <taxon>Duplodnaviria</taxon>
        <taxon>Heunggongvirae</taxon>
        <taxon>Uroviricota</taxon>
        <taxon>Caudoviricetes</taxon>
        <taxon>Pantevenvirales</taxon>
        <taxon>Straboviridae</taxon>
        <taxon>Pseudotevenvirus</taxon>
        <taxon>Pseudotevenvirus margaery</taxon>
    </lineage>
</organism>
<evidence type="ECO:0000313" key="3">
    <source>
        <dbReference type="Proteomes" id="UP000201970"/>
    </source>
</evidence>
<keyword evidence="1" id="KW-0812">Transmembrane</keyword>
<keyword evidence="1" id="KW-0472">Membrane</keyword>
<keyword evidence="3" id="KW-1185">Reference proteome</keyword>